<dbReference type="Proteomes" id="UP000698800">
    <property type="component" value="Unassembled WGS sequence"/>
</dbReference>
<evidence type="ECO:0000256" key="7">
    <source>
        <dbReference type="ARBA" id="ARBA00023242"/>
    </source>
</evidence>
<comment type="caution">
    <text evidence="10">The sequence shown here is derived from an EMBL/GenBank/DDBJ whole genome shotgun (WGS) entry which is preliminary data.</text>
</comment>
<evidence type="ECO:0000256" key="9">
    <source>
        <dbReference type="RuleBase" id="RU364142"/>
    </source>
</evidence>
<comment type="subunit">
    <text evidence="9">Component of the Mediator complex.</text>
</comment>
<keyword evidence="7 9" id="KW-0539">Nucleus</keyword>
<keyword evidence="5 9" id="KW-0010">Activator</keyword>
<evidence type="ECO:0000256" key="6">
    <source>
        <dbReference type="ARBA" id="ARBA00023163"/>
    </source>
</evidence>
<sequence length="938" mass="102990">MGGEVEIWKKFLQRNLLARTPAAKFEDLVKVLSSRYPLPGSSIADVFLEPRREPSPIIDPLLPLYVERLLGLDLIDGPDILRALLRNSHLRDSTGQNRDGGNGFENSLEFEDAILSRVARSLVSTQRPKNIPETWATLSTVSRWMSAIVTADVRDDMMDRISGGAGATGVQPDAMALREAVGNLVLAISENPKILAILGQSGHKDIRENFARSLSMFIPFLSQTSLQLAARLETFRKGYFGMFDGNQSKPIGDGGDNVMGVDVSALELHDPTADISTMAVDLVIASFDILSNAMFRNEHAQTILLLRLFLVNKLPLLLTTLSNSMFPPLTSELCITQALNHIDTQAFPTFSSMFESDASVFQLNDVRQEFLFACCLHELIPEESIERLLGEIPILTLPPGGRYINEQLVAQCATDPERVEGLLGEIEGMDGNAGAVVGAVTEVIHNLCAAKETMSLKTIAGFLARKPSSLDVMLLFSKPASILQPICHLLDTWRYDEDQDEYQPVYEEFGYILLLVLAIVHRYKLTVTDLGLQNEDSFIANLLRRGSVSQKIEDLTTDQNKQLGDWIRGIFDVDGGINDEIMASCPPQDFYLLVPTLFSQSVSACSANIMDMETLKSGLEYLRETFLITSLVGAITWLTNHLWESRGDVVNILMQILQSLIKPKSISGEAEMMHETILSIIAKPLEHALREFRRSAPSRQDIDPLLHALQPHLSFKRTAGSHHTELESWTSTHGGGTLASLRNTFQSLVLWSTTPDINMTPASYTHRQVLVAVKMLGARNTVRTIIDEVKLQSQIQNSSGDLAFDIATAIICAPSATDGLSPADGGMLGTYSHQNLSGRLNLREALRLELEEASKMPSSDPARAETVIRLHRRVEAQLDMGHVSNMIPDLNTTSQNANSVNNIDLTIGGGSLEDVLGAGHDMLGGGDLLGVGDDMELS</sequence>
<dbReference type="EMBL" id="JAGHQL010000029">
    <property type="protein sequence ID" value="KAH0543618.1"/>
    <property type="molecule type" value="Genomic_DNA"/>
</dbReference>
<dbReference type="OrthoDB" id="5322661at2759"/>
<keyword evidence="11" id="KW-1185">Reference proteome</keyword>
<evidence type="ECO:0000313" key="10">
    <source>
        <dbReference type="EMBL" id="KAH0543618.1"/>
    </source>
</evidence>
<protein>
    <recommendedName>
        <fullName evidence="3 9">Mediator of RNA polymerase II transcription subunit 5</fullName>
    </recommendedName>
    <alternativeName>
        <fullName evidence="8 9">Mediator complex subunit 5</fullName>
    </alternativeName>
</protein>
<dbReference type="GO" id="GO:0016592">
    <property type="term" value="C:mediator complex"/>
    <property type="evidence" value="ECO:0007669"/>
    <property type="project" value="InterPro"/>
</dbReference>
<dbReference type="PANTHER" id="PTHR35784:SF1">
    <property type="entry name" value="MEDIATOR OF RNA POLYMERASE II TRANSCRIPTION SUBUNIT 5"/>
    <property type="match status" value="1"/>
</dbReference>
<evidence type="ECO:0000256" key="5">
    <source>
        <dbReference type="ARBA" id="ARBA00023159"/>
    </source>
</evidence>
<dbReference type="GO" id="GO:0003712">
    <property type="term" value="F:transcription coregulator activity"/>
    <property type="evidence" value="ECO:0007669"/>
    <property type="project" value="InterPro"/>
</dbReference>
<evidence type="ECO:0000256" key="8">
    <source>
        <dbReference type="ARBA" id="ARBA00031256"/>
    </source>
</evidence>
<proteinExistence type="inferred from homology"/>
<keyword evidence="4 9" id="KW-0805">Transcription regulation</keyword>
<keyword evidence="6 9" id="KW-0804">Transcription</keyword>
<evidence type="ECO:0000256" key="4">
    <source>
        <dbReference type="ARBA" id="ARBA00023015"/>
    </source>
</evidence>
<evidence type="ECO:0000256" key="1">
    <source>
        <dbReference type="ARBA" id="ARBA00004123"/>
    </source>
</evidence>
<comment type="subcellular location">
    <subcellularLocation>
        <location evidence="1 9">Nucleus</location>
    </subcellularLocation>
</comment>
<comment type="similarity">
    <text evidence="2 9">Belongs to the Mediator complex subunit 5 family.</text>
</comment>
<organism evidence="10 11">
    <name type="scientific">Glutinoglossum americanum</name>
    <dbReference type="NCBI Taxonomy" id="1670608"/>
    <lineage>
        <taxon>Eukaryota</taxon>
        <taxon>Fungi</taxon>
        <taxon>Dikarya</taxon>
        <taxon>Ascomycota</taxon>
        <taxon>Pezizomycotina</taxon>
        <taxon>Geoglossomycetes</taxon>
        <taxon>Geoglossales</taxon>
        <taxon>Geoglossaceae</taxon>
        <taxon>Glutinoglossum</taxon>
    </lineage>
</organism>
<dbReference type="Pfam" id="PF08689">
    <property type="entry name" value="Med5"/>
    <property type="match status" value="1"/>
</dbReference>
<dbReference type="InterPro" id="IPR014801">
    <property type="entry name" value="Mediator_Med5_fun"/>
</dbReference>
<name>A0A9P8L4S8_9PEZI</name>
<gene>
    <name evidence="9" type="primary">MED5</name>
    <name evidence="10" type="ORF">FGG08_002056</name>
</gene>
<dbReference type="GO" id="GO:0006357">
    <property type="term" value="P:regulation of transcription by RNA polymerase II"/>
    <property type="evidence" value="ECO:0007669"/>
    <property type="project" value="InterPro"/>
</dbReference>
<evidence type="ECO:0000256" key="2">
    <source>
        <dbReference type="ARBA" id="ARBA00008782"/>
    </source>
</evidence>
<dbReference type="AlphaFoldDB" id="A0A9P8L4S8"/>
<dbReference type="PANTHER" id="PTHR35784">
    <property type="entry name" value="MEDIATOR OF RNA POLYMERASE II TRANSCRIPTION SUBUNIT 5"/>
    <property type="match status" value="1"/>
</dbReference>
<evidence type="ECO:0000256" key="3">
    <source>
        <dbReference type="ARBA" id="ARBA00020628"/>
    </source>
</evidence>
<reference evidence="10" key="1">
    <citation type="submission" date="2021-03" db="EMBL/GenBank/DDBJ databases">
        <title>Comparative genomics and phylogenomic investigation of the class Geoglossomycetes provide insights into ecological specialization and systematics.</title>
        <authorList>
            <person name="Melie T."/>
            <person name="Pirro S."/>
            <person name="Miller A.N."/>
            <person name="Quandt A."/>
        </authorList>
    </citation>
    <scope>NUCLEOTIDE SEQUENCE</scope>
    <source>
        <strain evidence="10">GBOQ0MN5Z8</strain>
    </source>
</reference>
<evidence type="ECO:0000313" key="11">
    <source>
        <dbReference type="Proteomes" id="UP000698800"/>
    </source>
</evidence>
<accession>A0A9P8L4S8</accession>
<comment type="function">
    <text evidence="9">Component of the Mediator complex, a coactivator involved in the regulated transcription of nearly all RNA polymerase II-dependent genes. Mediator functions as a bridge to convey information from gene-specific regulatory proteins to the basal RNA polymerase II transcription machinery. Mediator is recruited to promoters by direct interactions with regulatory proteins and serves as a scaffold for the assembly of a functional preinitiation complex with RNA polymerase II and the general transcription factors.</text>
</comment>